<accession>A0A0A8JZS0</accession>
<feature type="domain" description="Cytochrome c" evidence="8">
    <location>
        <begin position="68"/>
        <end position="148"/>
    </location>
</feature>
<dbReference type="GO" id="GO:0005506">
    <property type="term" value="F:iron ion binding"/>
    <property type="evidence" value="ECO:0007669"/>
    <property type="project" value="UniProtKB-UniRule"/>
</dbReference>
<dbReference type="Gene3D" id="1.10.760.10">
    <property type="entry name" value="Cytochrome c-like domain"/>
    <property type="match status" value="1"/>
</dbReference>
<dbReference type="HOGENOM" id="CLU_109361_0_0_5"/>
<keyword evidence="7" id="KW-0732">Signal</keyword>
<dbReference type="OrthoDB" id="9779283at2"/>
<protein>
    <recommendedName>
        <fullName evidence="4">Cytochrome c-L</fullName>
    </recommendedName>
</protein>
<keyword evidence="4" id="KW-0574">Periplasm</keyword>
<dbReference type="Pfam" id="PF13442">
    <property type="entry name" value="Cytochrome_CBB3"/>
    <property type="match status" value="1"/>
</dbReference>
<keyword evidence="4" id="KW-0813">Transport</keyword>
<keyword evidence="10" id="KW-1185">Reference proteome</keyword>
<dbReference type="InterPro" id="IPR009153">
    <property type="entry name" value="Cyt_cL"/>
</dbReference>
<keyword evidence="2 4" id="KW-0479">Metal-binding</keyword>
<reference evidence="9 10" key="1">
    <citation type="submission" date="2014-09" db="EMBL/GenBank/DDBJ databases">
        <title>Genome sequencing of Methyloceanibacter caenitepidi Gela4.</title>
        <authorList>
            <person name="Takeuchi M."/>
            <person name="Susumu S."/>
            <person name="Kamagata Y."/>
            <person name="Oshima K."/>
            <person name="Hattori M."/>
            <person name="Iwasaki W."/>
        </authorList>
    </citation>
    <scope>NUCLEOTIDE SEQUENCE [LARGE SCALE GENOMIC DNA]</scope>
    <source>
        <strain evidence="9 10">Gela4</strain>
    </source>
</reference>
<comment type="subcellular location">
    <subcellularLocation>
        <location evidence="4">Periplasm</location>
    </subcellularLocation>
</comment>
<dbReference type="GO" id="GO:0020037">
    <property type="term" value="F:heme binding"/>
    <property type="evidence" value="ECO:0007669"/>
    <property type="project" value="UniProtKB-UniRule"/>
</dbReference>
<evidence type="ECO:0000313" key="10">
    <source>
        <dbReference type="Proteomes" id="UP000031643"/>
    </source>
</evidence>
<keyword evidence="3 4" id="KW-0408">Iron</keyword>
<keyword evidence="1 4" id="KW-0349">Heme</keyword>
<comment type="function">
    <text evidence="4">Electron acceptor for MDH. Acts in methanol oxidation.</text>
</comment>
<dbReference type="STRING" id="1384459.GL4_0423"/>
<dbReference type="PIRSF" id="PIRSF000008">
    <property type="entry name" value="Cytochrome_c551i"/>
    <property type="match status" value="1"/>
</dbReference>
<feature type="binding site" description="covalent" evidence="5">
    <location>
        <position position="84"/>
    </location>
    <ligand>
        <name>heme c</name>
        <dbReference type="ChEBI" id="CHEBI:61717"/>
    </ligand>
</feature>
<dbReference type="NCBIfam" id="TIGR03872">
    <property type="entry name" value="cytochrome_MoxG"/>
    <property type="match status" value="1"/>
</dbReference>
<dbReference type="InterPro" id="IPR009056">
    <property type="entry name" value="Cyt_c-like_dom"/>
</dbReference>
<keyword evidence="4" id="KW-0249">Electron transport</keyword>
<dbReference type="AlphaFoldDB" id="A0A0A8JZS0"/>
<feature type="chain" id="PRO_5002038454" description="Cytochrome c-L" evidence="7">
    <location>
        <begin position="24"/>
        <end position="207"/>
    </location>
</feature>
<evidence type="ECO:0000256" key="5">
    <source>
        <dbReference type="PIRSR" id="PIRSR000008-1"/>
    </source>
</evidence>
<feature type="binding site" description="axial binding residue" evidence="6">
    <location>
        <position position="85"/>
    </location>
    <ligand>
        <name>heme c</name>
        <dbReference type="ChEBI" id="CHEBI:61717"/>
    </ligand>
    <ligandPart>
        <name>Fe</name>
        <dbReference type="ChEBI" id="CHEBI:18248"/>
    </ligandPart>
</feature>
<dbReference type="InterPro" id="IPR036909">
    <property type="entry name" value="Cyt_c-like_dom_sf"/>
</dbReference>
<evidence type="ECO:0000259" key="8">
    <source>
        <dbReference type="PROSITE" id="PS51007"/>
    </source>
</evidence>
<dbReference type="SUPFAM" id="SSF46626">
    <property type="entry name" value="Cytochrome c"/>
    <property type="match status" value="1"/>
</dbReference>
<dbReference type="RefSeq" id="WP_082025412.1">
    <property type="nucleotide sequence ID" value="NZ_AP014648.1"/>
</dbReference>
<comment type="PTM">
    <text evidence="5">Binds 1 heme c group covalently per subunit.</text>
</comment>
<organism evidence="9 10">
    <name type="scientific">Methyloceanibacter caenitepidi</name>
    <dbReference type="NCBI Taxonomy" id="1384459"/>
    <lineage>
        <taxon>Bacteria</taxon>
        <taxon>Pseudomonadati</taxon>
        <taxon>Pseudomonadota</taxon>
        <taxon>Alphaproteobacteria</taxon>
        <taxon>Hyphomicrobiales</taxon>
        <taxon>Hyphomicrobiaceae</taxon>
        <taxon>Methyloceanibacter</taxon>
    </lineage>
</organism>
<dbReference type="GO" id="GO:0015945">
    <property type="term" value="P:methanol metabolic process"/>
    <property type="evidence" value="ECO:0007669"/>
    <property type="project" value="UniProtKB-UniRule"/>
</dbReference>
<dbReference type="GO" id="GO:0009055">
    <property type="term" value="F:electron transfer activity"/>
    <property type="evidence" value="ECO:0007669"/>
    <property type="project" value="UniProtKB-UniRule"/>
</dbReference>
<evidence type="ECO:0000256" key="4">
    <source>
        <dbReference type="PIRNR" id="PIRNR000008"/>
    </source>
</evidence>
<proteinExistence type="predicted"/>
<keyword evidence="4" id="KW-0485">Methanol utilization</keyword>
<dbReference type="Proteomes" id="UP000031643">
    <property type="component" value="Chromosome"/>
</dbReference>
<evidence type="ECO:0000256" key="1">
    <source>
        <dbReference type="ARBA" id="ARBA00022617"/>
    </source>
</evidence>
<dbReference type="EMBL" id="AP014648">
    <property type="protein sequence ID" value="BAQ15891.1"/>
    <property type="molecule type" value="Genomic_DNA"/>
</dbReference>
<gene>
    <name evidence="9" type="ORF">GL4_0423</name>
</gene>
<evidence type="ECO:0000256" key="7">
    <source>
        <dbReference type="SAM" id="SignalP"/>
    </source>
</evidence>
<feature type="binding site" description="covalent" evidence="5">
    <location>
        <position position="81"/>
    </location>
    <ligand>
        <name>heme c</name>
        <dbReference type="ChEBI" id="CHEBI:61717"/>
    </ligand>
</feature>
<evidence type="ECO:0000313" key="9">
    <source>
        <dbReference type="EMBL" id="BAQ15891.1"/>
    </source>
</evidence>
<dbReference type="GO" id="GO:0042597">
    <property type="term" value="C:periplasmic space"/>
    <property type="evidence" value="ECO:0007669"/>
    <property type="project" value="UniProtKB-SubCell"/>
</dbReference>
<evidence type="ECO:0000256" key="6">
    <source>
        <dbReference type="PIRSR" id="PIRSR000008-2"/>
    </source>
</evidence>
<dbReference type="KEGG" id="mcg:GL4_0423"/>
<evidence type="ECO:0000256" key="2">
    <source>
        <dbReference type="ARBA" id="ARBA00022723"/>
    </source>
</evidence>
<sequence>MRQGFKFAAVVAALSLIPLMALAQQIQLVHTITGMPLDLSLSPEEGRDTPAVKEFMKTGHNPYNGVESCMHEAEEVFLTACSGCHGHIGEGKLGPGLNDDYWTYPKNQTDKGLFETIYGGARSMMGPQASARTMDEILLVIAWVRHLYKGDVEGAVWLTDEQKANFVPFDPEHHKPEAEELVCEIPAQTAAVGADSAEKKTETPSEN</sequence>
<evidence type="ECO:0000256" key="3">
    <source>
        <dbReference type="ARBA" id="ARBA00023004"/>
    </source>
</evidence>
<dbReference type="PROSITE" id="PS51007">
    <property type="entry name" value="CYTC"/>
    <property type="match status" value="1"/>
</dbReference>
<feature type="signal peptide" evidence="7">
    <location>
        <begin position="1"/>
        <end position="23"/>
    </location>
</feature>
<name>A0A0A8JZS0_9HYPH</name>